<dbReference type="Pfam" id="PF02146">
    <property type="entry name" value="SIR2"/>
    <property type="match status" value="1"/>
</dbReference>
<dbReference type="Gene3D" id="3.30.1600.10">
    <property type="entry name" value="SIR2/SIRT2 'Small Domain"/>
    <property type="match status" value="1"/>
</dbReference>
<dbReference type="Gene3D" id="3.40.50.1220">
    <property type="entry name" value="TPP-binding domain"/>
    <property type="match status" value="1"/>
</dbReference>
<accession>A0A674NYN2</accession>
<evidence type="ECO:0000256" key="4">
    <source>
        <dbReference type="SAM" id="MobiDB-lite"/>
    </source>
</evidence>
<dbReference type="PANTHER" id="PTHR11085">
    <property type="entry name" value="NAD-DEPENDENT PROTEIN DEACYLASE SIRTUIN-5, MITOCHONDRIAL-RELATED"/>
    <property type="match status" value="1"/>
</dbReference>
<dbReference type="Proteomes" id="UP000005226">
    <property type="component" value="Chromosome 13"/>
</dbReference>
<protein>
    <submittedName>
        <fullName evidence="6">Sirtuin 3</fullName>
    </submittedName>
</protein>
<reference evidence="6" key="3">
    <citation type="submission" date="2025-09" db="UniProtKB">
        <authorList>
            <consortium name="Ensembl"/>
        </authorList>
    </citation>
    <scope>IDENTIFICATION</scope>
</reference>
<name>A0A674NYN2_TAKRU</name>
<proteinExistence type="predicted"/>
<keyword evidence="1" id="KW-0808">Transferase</keyword>
<evidence type="ECO:0000313" key="6">
    <source>
        <dbReference type="Ensembl" id="ENSTRUP00000078471.1"/>
    </source>
</evidence>
<feature type="compositionally biased region" description="Basic and acidic residues" evidence="4">
    <location>
        <begin position="178"/>
        <end position="193"/>
    </location>
</feature>
<feature type="region of interest" description="Disordered" evidence="4">
    <location>
        <begin position="178"/>
        <end position="205"/>
    </location>
</feature>
<dbReference type="GO" id="GO:0005634">
    <property type="term" value="C:nucleus"/>
    <property type="evidence" value="ECO:0007669"/>
    <property type="project" value="TreeGrafter"/>
</dbReference>
<evidence type="ECO:0000256" key="1">
    <source>
        <dbReference type="ARBA" id="ARBA00022679"/>
    </source>
</evidence>
<gene>
    <name evidence="6" type="primary">sirt3</name>
</gene>
<evidence type="ECO:0000259" key="5">
    <source>
        <dbReference type="PROSITE" id="PS50305"/>
    </source>
</evidence>
<evidence type="ECO:0000256" key="3">
    <source>
        <dbReference type="PROSITE-ProRule" id="PRU00236"/>
    </source>
</evidence>
<reference evidence="6" key="2">
    <citation type="submission" date="2025-08" db="UniProtKB">
        <authorList>
            <consortium name="Ensembl"/>
        </authorList>
    </citation>
    <scope>IDENTIFICATION</scope>
</reference>
<dbReference type="PROSITE" id="PS50305">
    <property type="entry name" value="SIRTUIN"/>
    <property type="match status" value="1"/>
</dbReference>
<sequence length="205" mass="21807">MMAVAALYSSSASPVRLSLYSLCCSQRKRFCNNRSDVRAAAVSRQTKGWTGSRSLFCHGGGAGQEPQTLQEVAKSIREQHYRRVVVMAGAGISTPSGIPDFRSPGSGLYDNLQQAVSRALPAQSDPLFCAAASRQGAAPADVHAKHRRPGEIGRNSSTHVGGGSRDVCHGYLHRLPADVRGRGAPTRGDEREGSPVSHLQRCGQA</sequence>
<reference evidence="6 7" key="1">
    <citation type="journal article" date="2011" name="Genome Biol. Evol.">
        <title>Integration of the genetic map and genome assembly of fugu facilitates insights into distinct features of genome evolution in teleosts and mammals.</title>
        <authorList>
            <person name="Kai W."/>
            <person name="Kikuchi K."/>
            <person name="Tohari S."/>
            <person name="Chew A.K."/>
            <person name="Tay A."/>
            <person name="Fujiwara A."/>
            <person name="Hosoya S."/>
            <person name="Suetake H."/>
            <person name="Naruse K."/>
            <person name="Brenner S."/>
            <person name="Suzuki Y."/>
            <person name="Venkatesh B."/>
        </authorList>
    </citation>
    <scope>NUCLEOTIDE SEQUENCE [LARGE SCALE GENOMIC DNA]</scope>
</reference>
<evidence type="ECO:0000256" key="2">
    <source>
        <dbReference type="ARBA" id="ARBA00023027"/>
    </source>
</evidence>
<dbReference type="Ensembl" id="ENSTRUT00000071686.1">
    <property type="protein sequence ID" value="ENSTRUP00000078471.1"/>
    <property type="gene ID" value="ENSTRUG00000012446.3"/>
</dbReference>
<comment type="caution">
    <text evidence="3">Lacks conserved residue(s) required for the propagation of feature annotation.</text>
</comment>
<dbReference type="InterPro" id="IPR003000">
    <property type="entry name" value="Sirtuin"/>
</dbReference>
<keyword evidence="7" id="KW-1185">Reference proteome</keyword>
<feature type="domain" description="Deacetylase sirtuin-type" evidence="5">
    <location>
        <begin position="62"/>
        <end position="205"/>
    </location>
</feature>
<dbReference type="GO" id="GO:0070403">
    <property type="term" value="F:NAD+ binding"/>
    <property type="evidence" value="ECO:0007669"/>
    <property type="project" value="InterPro"/>
</dbReference>
<dbReference type="PANTHER" id="PTHR11085:SF5">
    <property type="entry name" value="NAD-DEPENDENT PROTEIN DEACETYLASE SIRTUIN-3, MITOCHONDRIAL"/>
    <property type="match status" value="1"/>
</dbReference>
<dbReference type="InterPro" id="IPR050134">
    <property type="entry name" value="NAD-dep_sirtuin_deacylases"/>
</dbReference>
<evidence type="ECO:0000313" key="7">
    <source>
        <dbReference type="Proteomes" id="UP000005226"/>
    </source>
</evidence>
<dbReference type="InterPro" id="IPR029035">
    <property type="entry name" value="DHS-like_NAD/FAD-binding_dom"/>
</dbReference>
<dbReference type="InterPro" id="IPR026591">
    <property type="entry name" value="Sirtuin_cat_small_dom_sf"/>
</dbReference>
<dbReference type="InterPro" id="IPR026590">
    <property type="entry name" value="Ssirtuin_cat_dom"/>
</dbReference>
<dbReference type="GO" id="GO:0017136">
    <property type="term" value="F:histone deacetylase activity, NAD-dependent"/>
    <property type="evidence" value="ECO:0007669"/>
    <property type="project" value="TreeGrafter"/>
</dbReference>
<dbReference type="GeneTree" id="ENSGT00940000159464"/>
<organism evidence="6 7">
    <name type="scientific">Takifugu rubripes</name>
    <name type="common">Japanese pufferfish</name>
    <name type="synonym">Fugu rubripes</name>
    <dbReference type="NCBI Taxonomy" id="31033"/>
    <lineage>
        <taxon>Eukaryota</taxon>
        <taxon>Metazoa</taxon>
        <taxon>Chordata</taxon>
        <taxon>Craniata</taxon>
        <taxon>Vertebrata</taxon>
        <taxon>Euteleostomi</taxon>
        <taxon>Actinopterygii</taxon>
        <taxon>Neopterygii</taxon>
        <taxon>Teleostei</taxon>
        <taxon>Neoteleostei</taxon>
        <taxon>Acanthomorphata</taxon>
        <taxon>Eupercaria</taxon>
        <taxon>Tetraodontiformes</taxon>
        <taxon>Tetradontoidea</taxon>
        <taxon>Tetraodontidae</taxon>
        <taxon>Takifugu</taxon>
    </lineage>
</organism>
<feature type="region of interest" description="Disordered" evidence="4">
    <location>
        <begin position="139"/>
        <end position="163"/>
    </location>
</feature>
<dbReference type="AlphaFoldDB" id="A0A674NYN2"/>
<dbReference type="SUPFAM" id="SSF52467">
    <property type="entry name" value="DHS-like NAD/FAD-binding domain"/>
    <property type="match status" value="1"/>
</dbReference>
<keyword evidence="2" id="KW-0520">NAD</keyword>